<sequence>MYSNLDMFQFLVDSLMFVIERIEHLGLLNNILCKKIRGLKDLPDPETASDYLESFTLENIEELLRANQEILSKVQKLSDPHEVTLLSDTHVTTVCGQQEQSEVGYNPQKHGRSSFQSGWRFCTIPAG</sequence>
<proteinExistence type="predicted"/>
<evidence type="ECO:0000313" key="1">
    <source>
        <dbReference type="EMBL" id="OOP55331.1"/>
    </source>
</evidence>
<accession>A0A1V4AQF8</accession>
<protein>
    <submittedName>
        <fullName evidence="1">Uncharacterized protein</fullName>
    </submittedName>
</protein>
<dbReference type="EMBL" id="AYTS01000151">
    <property type="protein sequence ID" value="OOP55331.1"/>
    <property type="molecule type" value="Genomic_DNA"/>
</dbReference>
<gene>
    <name evidence="1" type="ORF">AYP45_15410</name>
</gene>
<organism evidence="1 2">
    <name type="scientific">Candidatus Brocadia carolinensis</name>
    <dbReference type="NCBI Taxonomy" id="1004156"/>
    <lineage>
        <taxon>Bacteria</taxon>
        <taxon>Pseudomonadati</taxon>
        <taxon>Planctomycetota</taxon>
        <taxon>Candidatus Brocadiia</taxon>
        <taxon>Candidatus Brocadiales</taxon>
        <taxon>Candidatus Brocadiaceae</taxon>
        <taxon>Candidatus Brocadia</taxon>
    </lineage>
</organism>
<comment type="caution">
    <text evidence="1">The sequence shown here is derived from an EMBL/GenBank/DDBJ whole genome shotgun (WGS) entry which is preliminary data.</text>
</comment>
<name>A0A1V4AQF8_9BACT</name>
<dbReference type="Proteomes" id="UP000189681">
    <property type="component" value="Unassembled WGS sequence"/>
</dbReference>
<reference evidence="1 2" key="1">
    <citation type="journal article" date="2017" name="Water Res.">
        <title>Discovery and metagenomic analysis of an anammox bacterial enrichment related to Candidatus "Brocadia caroliniensis" in a full-scale glycerol-fed nitritation-denitritation separate centrate treatment process.</title>
        <authorList>
            <person name="Park H."/>
            <person name="Brotto A.C."/>
            <person name="van Loosdrecht M.C."/>
            <person name="Chandran K."/>
        </authorList>
    </citation>
    <scope>NUCLEOTIDE SEQUENCE [LARGE SCALE GENOMIC DNA]</scope>
    <source>
        <strain evidence="1">26THWARD</strain>
    </source>
</reference>
<evidence type="ECO:0000313" key="2">
    <source>
        <dbReference type="Proteomes" id="UP000189681"/>
    </source>
</evidence>
<dbReference type="AlphaFoldDB" id="A0A1V4AQF8"/>